<dbReference type="SUPFAM" id="SSF140490">
    <property type="entry name" value="Nqo1C-terminal domain-like"/>
    <property type="match status" value="1"/>
</dbReference>
<dbReference type="InterPro" id="IPR037225">
    <property type="entry name" value="Nuo51_FMN-bd_sf"/>
</dbReference>
<dbReference type="PANTHER" id="PTHR43578">
    <property type="entry name" value="NADH-QUINONE OXIDOREDUCTASE SUBUNIT F"/>
    <property type="match status" value="1"/>
</dbReference>
<dbReference type="InterPro" id="IPR001949">
    <property type="entry name" value="NADH-UbQ_OxRdtase_51kDa_CS"/>
</dbReference>
<evidence type="ECO:0000256" key="4">
    <source>
        <dbReference type="ARBA" id="ARBA00023004"/>
    </source>
</evidence>
<keyword evidence="3" id="KW-0479">Metal-binding</keyword>
<evidence type="ECO:0000313" key="8">
    <source>
        <dbReference type="Proteomes" id="UP000320095"/>
    </source>
</evidence>
<dbReference type="Gene3D" id="3.10.20.600">
    <property type="match status" value="1"/>
</dbReference>
<organism evidence="7 8">
    <name type="scientific">Mycolicibacterium hodleri</name>
    <dbReference type="NCBI Taxonomy" id="49897"/>
    <lineage>
        <taxon>Bacteria</taxon>
        <taxon>Bacillati</taxon>
        <taxon>Actinomycetota</taxon>
        <taxon>Actinomycetes</taxon>
        <taxon>Mycobacteriales</taxon>
        <taxon>Mycobacteriaceae</taxon>
        <taxon>Mycolicibacterium</taxon>
    </lineage>
</organism>
<evidence type="ECO:0000256" key="1">
    <source>
        <dbReference type="ARBA" id="ARBA00007523"/>
    </source>
</evidence>
<dbReference type="PROSITE" id="PS00645">
    <property type="entry name" value="COMPLEX1_51K_2"/>
    <property type="match status" value="1"/>
</dbReference>
<reference evidence="7 8" key="1">
    <citation type="journal article" date="2019" name="Environ. Microbiol.">
        <title>Species interactions and distinct microbial communities in high Arctic permafrost affected cryosols are associated with the CH4 and CO2 gas fluxes.</title>
        <authorList>
            <person name="Altshuler I."/>
            <person name="Hamel J."/>
            <person name="Turney S."/>
            <person name="Magnuson E."/>
            <person name="Levesque R."/>
            <person name="Greer C."/>
            <person name="Whyte L.G."/>
        </authorList>
    </citation>
    <scope>NUCLEOTIDE SEQUENCE [LARGE SCALE GENOMIC DNA]</scope>
    <source>
        <strain evidence="7 8">S5.20</strain>
    </source>
</reference>
<keyword evidence="2" id="KW-0004">4Fe-4S</keyword>
<dbReference type="SUPFAM" id="SSF142984">
    <property type="entry name" value="Nqo1 middle domain-like"/>
    <property type="match status" value="1"/>
</dbReference>
<dbReference type="GO" id="GO:0010181">
    <property type="term" value="F:FMN binding"/>
    <property type="evidence" value="ECO:0007669"/>
    <property type="project" value="InterPro"/>
</dbReference>
<dbReference type="Gene3D" id="3.40.50.11540">
    <property type="entry name" value="NADH-ubiquinone oxidoreductase 51kDa subunit"/>
    <property type="match status" value="1"/>
</dbReference>
<keyword evidence="8" id="KW-1185">Reference proteome</keyword>
<keyword evidence="5" id="KW-0411">Iron-sulfur</keyword>
<evidence type="ECO:0000256" key="2">
    <source>
        <dbReference type="ARBA" id="ARBA00022485"/>
    </source>
</evidence>
<gene>
    <name evidence="7" type="ORF">EAH80_17915</name>
</gene>
<dbReference type="EMBL" id="RCZG01000007">
    <property type="protein sequence ID" value="TPG32688.1"/>
    <property type="molecule type" value="Genomic_DNA"/>
</dbReference>
<evidence type="ECO:0000256" key="3">
    <source>
        <dbReference type="ARBA" id="ARBA00022723"/>
    </source>
</evidence>
<dbReference type="SUPFAM" id="SSF142019">
    <property type="entry name" value="Nqo1 FMN-binding domain-like"/>
    <property type="match status" value="1"/>
</dbReference>
<dbReference type="InterPro" id="IPR036249">
    <property type="entry name" value="Thioredoxin-like_sf"/>
</dbReference>
<dbReference type="Pfam" id="PF10589">
    <property type="entry name" value="NADH_4Fe-4S"/>
    <property type="match status" value="1"/>
</dbReference>
<dbReference type="GO" id="GO:0046872">
    <property type="term" value="F:metal ion binding"/>
    <property type="evidence" value="ECO:0007669"/>
    <property type="project" value="UniProtKB-KW"/>
</dbReference>
<comment type="caution">
    <text evidence="7">The sequence shown here is derived from an EMBL/GenBank/DDBJ whole genome shotgun (WGS) entry which is preliminary data.</text>
</comment>
<dbReference type="Gene3D" id="1.10.10.1590">
    <property type="entry name" value="NADH-quinone oxidoreductase subunit E"/>
    <property type="match status" value="1"/>
</dbReference>
<feature type="domain" description="NADH-ubiquinone oxidoreductase 51kDa subunit iron-sulphur binding" evidence="6">
    <location>
        <begin position="475"/>
        <end position="520"/>
    </location>
</feature>
<sequence>MAPDVATILDGYSRDRTDLIDILWDVQHSYGHIHEDAMRAIADHLGLSPGDVMETASFYHFFHTEPTGRYRIYLSDNVIAKMSGFRQVRDALEQRTAARFGGPGTADFSLFETACIGLSDQEPTMLIDDVAFTRLTPKSVTDIISRLRQGQSPEQIANPSALPRTTVAYVEALTGTTVHTAGPVFFHPETDHRALLERCLELTPEQVIATVTDSRLHGRGGAGFPTASKWTSCRDAADHEKYVICNADEGEPGTFKDRVLLTRTPKQVFGGMIIAAHAIGAAHGIVYLRAEYAYLRAYLEQQLSELRDDGLLGDGFDIRIAMGAGSYVCGDETALIESCEGKRGTPRLKPPFPAERGFLGKPTCVNNVETFAAAARIMELGSDWYAAMGTAGSSGTRLLSVAGDCTAPGIYEFEWGVTLREVLEVVGARDARAVQLSGPSGEMVSVAADADRRLAHEDLSCNGSFMVFNSQRDLLSIVRDFMQFFVDESCGICVPCRVGNVVLRQKVDLVLDGMASQSDLHDMVQWGGVLARTSRCGLGTSSPNPILTTLEKFPDEYHRRLHDPTSSLRASFDIRGALGGYATAMRQLEQEPR</sequence>
<evidence type="ECO:0000313" key="7">
    <source>
        <dbReference type="EMBL" id="TPG32688.1"/>
    </source>
</evidence>
<accession>A0A502E4M8</accession>
<dbReference type="GO" id="GO:0051539">
    <property type="term" value="F:4 iron, 4 sulfur cluster binding"/>
    <property type="evidence" value="ECO:0007669"/>
    <property type="project" value="UniProtKB-KW"/>
</dbReference>
<dbReference type="InterPro" id="IPR037207">
    <property type="entry name" value="Nuop51_4Fe4S-bd_sf"/>
</dbReference>
<dbReference type="RefSeq" id="WP_140693694.1">
    <property type="nucleotide sequence ID" value="NZ_RCZG01000007.1"/>
</dbReference>
<dbReference type="GO" id="GO:0008137">
    <property type="term" value="F:NADH dehydrogenase (ubiquinone) activity"/>
    <property type="evidence" value="ECO:0007669"/>
    <property type="project" value="InterPro"/>
</dbReference>
<dbReference type="InterPro" id="IPR041921">
    <property type="entry name" value="NuoE_N"/>
</dbReference>
<name>A0A502E4M8_9MYCO</name>
<dbReference type="PANTHER" id="PTHR43578:SF3">
    <property type="entry name" value="NADH-QUINONE OXIDOREDUCTASE SUBUNIT F"/>
    <property type="match status" value="1"/>
</dbReference>
<dbReference type="Pfam" id="PF01512">
    <property type="entry name" value="Complex1_51K"/>
    <property type="match status" value="1"/>
</dbReference>
<dbReference type="Gene3D" id="1.20.1440.230">
    <property type="entry name" value="NADH-ubiquinone oxidoreductase 51kDa subunit, iron-sulphur binding domain"/>
    <property type="match status" value="1"/>
</dbReference>
<dbReference type="Proteomes" id="UP000320095">
    <property type="component" value="Unassembled WGS sequence"/>
</dbReference>
<dbReference type="SUPFAM" id="SSF52833">
    <property type="entry name" value="Thioredoxin-like"/>
    <property type="match status" value="1"/>
</dbReference>
<dbReference type="SMART" id="SM00928">
    <property type="entry name" value="NADH_4Fe-4S"/>
    <property type="match status" value="1"/>
</dbReference>
<evidence type="ECO:0000256" key="5">
    <source>
        <dbReference type="ARBA" id="ARBA00023014"/>
    </source>
</evidence>
<evidence type="ECO:0000259" key="6">
    <source>
        <dbReference type="SMART" id="SM00928"/>
    </source>
</evidence>
<dbReference type="Pfam" id="PF01257">
    <property type="entry name" value="2Fe-2S_thioredx"/>
    <property type="match status" value="1"/>
</dbReference>
<proteinExistence type="inferred from homology"/>
<comment type="similarity">
    <text evidence="1">Belongs to the complex I 51 kDa subunit family.</text>
</comment>
<dbReference type="Gene3D" id="3.40.30.10">
    <property type="entry name" value="Glutaredoxin"/>
    <property type="match status" value="1"/>
</dbReference>
<dbReference type="OrthoDB" id="9805533at2"/>
<dbReference type="AlphaFoldDB" id="A0A502E4M8"/>
<protein>
    <submittedName>
        <fullName evidence="7">NADP oxidoreductase</fullName>
    </submittedName>
</protein>
<dbReference type="InterPro" id="IPR011538">
    <property type="entry name" value="Nuo51_FMN-bd"/>
</dbReference>
<dbReference type="InterPro" id="IPR019575">
    <property type="entry name" value="Nuop51_4Fe4S-bd"/>
</dbReference>
<keyword evidence="4" id="KW-0408">Iron</keyword>